<evidence type="ECO:0008006" key="8">
    <source>
        <dbReference type="Google" id="ProtNLM"/>
    </source>
</evidence>
<evidence type="ECO:0000256" key="3">
    <source>
        <dbReference type="ARBA" id="ARBA00023054"/>
    </source>
</evidence>
<keyword evidence="2" id="KW-0333">Golgi apparatus</keyword>
<evidence type="ECO:0000313" key="6">
    <source>
        <dbReference type="EMBL" id="KAL3622171.1"/>
    </source>
</evidence>
<keyword evidence="3 4" id="KW-0175">Coiled coil</keyword>
<organism evidence="6 7">
    <name type="scientific">Castilleja foliolosa</name>
    <dbReference type="NCBI Taxonomy" id="1961234"/>
    <lineage>
        <taxon>Eukaryota</taxon>
        <taxon>Viridiplantae</taxon>
        <taxon>Streptophyta</taxon>
        <taxon>Embryophyta</taxon>
        <taxon>Tracheophyta</taxon>
        <taxon>Spermatophyta</taxon>
        <taxon>Magnoliopsida</taxon>
        <taxon>eudicotyledons</taxon>
        <taxon>Gunneridae</taxon>
        <taxon>Pentapetalae</taxon>
        <taxon>asterids</taxon>
        <taxon>lamiids</taxon>
        <taxon>Lamiales</taxon>
        <taxon>Orobanchaceae</taxon>
        <taxon>Pedicularideae</taxon>
        <taxon>Castillejinae</taxon>
        <taxon>Castilleja</taxon>
    </lineage>
</organism>
<name>A0ABD3BYI5_9LAMI</name>
<feature type="compositionally biased region" description="Polar residues" evidence="5">
    <location>
        <begin position="696"/>
        <end position="707"/>
    </location>
</feature>
<evidence type="ECO:0000256" key="2">
    <source>
        <dbReference type="ARBA" id="ARBA00023034"/>
    </source>
</evidence>
<feature type="compositionally biased region" description="Basic and acidic residues" evidence="5">
    <location>
        <begin position="35"/>
        <end position="51"/>
    </location>
</feature>
<feature type="coiled-coil region" evidence="4">
    <location>
        <begin position="217"/>
        <end position="265"/>
    </location>
</feature>
<comment type="subcellular location">
    <subcellularLocation>
        <location evidence="1">Golgi apparatus</location>
    </subcellularLocation>
</comment>
<protein>
    <recommendedName>
        <fullName evidence="8">Golgin candidate 4</fullName>
    </recommendedName>
</protein>
<evidence type="ECO:0000256" key="5">
    <source>
        <dbReference type="SAM" id="MobiDB-lite"/>
    </source>
</evidence>
<feature type="region of interest" description="Disordered" evidence="5">
    <location>
        <begin position="25"/>
        <end position="75"/>
    </location>
</feature>
<dbReference type="EMBL" id="JAVIJP010000060">
    <property type="protein sequence ID" value="KAL3622171.1"/>
    <property type="molecule type" value="Genomic_DNA"/>
</dbReference>
<dbReference type="PANTHER" id="PTHR18921:SF2">
    <property type="entry name" value="THYROID RECEPTOR-INTERACTING PROTEIN 11"/>
    <property type="match status" value="1"/>
</dbReference>
<gene>
    <name evidence="6" type="ORF">CASFOL_033582</name>
</gene>
<comment type="caution">
    <text evidence="6">The sequence shown here is derived from an EMBL/GenBank/DDBJ whole genome shotgun (WGS) entry which is preliminary data.</text>
</comment>
<feature type="region of interest" description="Disordered" evidence="5">
    <location>
        <begin position="140"/>
        <end position="182"/>
    </location>
</feature>
<evidence type="ECO:0000256" key="4">
    <source>
        <dbReference type="SAM" id="Coils"/>
    </source>
</evidence>
<feature type="region of interest" description="Disordered" evidence="5">
    <location>
        <begin position="329"/>
        <end position="352"/>
    </location>
</feature>
<evidence type="ECO:0000256" key="1">
    <source>
        <dbReference type="ARBA" id="ARBA00004555"/>
    </source>
</evidence>
<feature type="compositionally biased region" description="Polar residues" evidence="5">
    <location>
        <begin position="717"/>
        <end position="740"/>
    </location>
</feature>
<dbReference type="Proteomes" id="UP001632038">
    <property type="component" value="Unassembled WGS sequence"/>
</dbReference>
<keyword evidence="7" id="KW-1185">Reference proteome</keyword>
<feature type="coiled-coil region" evidence="4">
    <location>
        <begin position="498"/>
        <end position="567"/>
    </location>
</feature>
<sequence>MPMWNSVANLKESLSKMALDVHDDDDDELSIHTPSSRDRFENGNSISERRLSRSFSRSSTPAHSPIANGFDSPSTPEIQQYEIEIKRLQDSEAEIKALSVNYAALLKEKEDQIVKLTEENGSMKRNLLTTNAALSAAKAVHKGNGDISPRHNKPATKFRTTGSSLSNGTVPKHGDITNGTISNNAKELSDQMEDKDKSLAVMQATHESQMKQMVVELDKERDKLGSMQTRLEEEQKLNRLFQQELSSLKDENQKMLREMHKTHDNLNQKISDIGSLQMELQKRDGEETNDSVVMLKTLIATLEDDNRNIKKEKDELEAALKAIRSDSVRCVDPSKHSSDMSEESPGKEEMQQSLRKLEKELKEACRERDKAVIGLNRLKQHLLEKESEESEKMDEDSKIIEELREINEHQRLQISRLEKALNQAIGRQEEIKMSNINELNKAKENIDELNRKLNSCMSTIDAKNMEVLNLQTALGQYYAEIEAKERLAKELFVTKEESARLSKQLKEAHQQVETSKREKEEILGMLSQAERMLNDGKNRVKKLEEDNEKLRRALEQSMTRLNRMSVDSDFLVDRRIVIKLLVTYFQRNHSKEVLDLMVRMLGFSEEEKQRIGVAQQGAGKGVVRGVLGFPGRLVGGILGGGTAGAQATMASDNQSFADLWVDFLLETEREKRELAEGSKPAQDTTETLSAPGASPFLSQSQMPSYSRPNFMRENSDSEFSTVPLTSTENNSQGSKLLTRY</sequence>
<proteinExistence type="predicted"/>
<accession>A0ABD3BYI5</accession>
<dbReference type="AlphaFoldDB" id="A0ABD3BYI5"/>
<dbReference type="GO" id="GO:0005794">
    <property type="term" value="C:Golgi apparatus"/>
    <property type="evidence" value="ECO:0007669"/>
    <property type="project" value="UniProtKB-SubCell"/>
</dbReference>
<reference evidence="7" key="1">
    <citation type="journal article" date="2024" name="IScience">
        <title>Strigolactones Initiate the Formation of Haustorium-like Structures in Castilleja.</title>
        <authorList>
            <person name="Buerger M."/>
            <person name="Peterson D."/>
            <person name="Chory J."/>
        </authorList>
    </citation>
    <scope>NUCLEOTIDE SEQUENCE [LARGE SCALE GENOMIC DNA]</scope>
</reference>
<feature type="compositionally biased region" description="Polar residues" evidence="5">
    <location>
        <begin position="158"/>
        <end position="169"/>
    </location>
</feature>
<evidence type="ECO:0000313" key="7">
    <source>
        <dbReference type="Proteomes" id="UP001632038"/>
    </source>
</evidence>
<dbReference type="PANTHER" id="PTHR18921">
    <property type="entry name" value="MYOSIN HEAVY CHAIN - RELATED"/>
    <property type="match status" value="1"/>
</dbReference>
<feature type="coiled-coil region" evidence="4">
    <location>
        <begin position="78"/>
        <end position="126"/>
    </location>
</feature>
<feature type="region of interest" description="Disordered" evidence="5">
    <location>
        <begin position="671"/>
        <end position="740"/>
    </location>
</feature>
<feature type="coiled-coil region" evidence="4">
    <location>
        <begin position="400"/>
        <end position="466"/>
    </location>
</feature>